<evidence type="ECO:0000313" key="3">
    <source>
        <dbReference type="Proteomes" id="UP001231109"/>
    </source>
</evidence>
<reference evidence="2 3" key="1">
    <citation type="submission" date="2022-11" db="EMBL/GenBank/DDBJ databases">
        <title>Viruses from the air-sea interface of a natural surface slick.</title>
        <authorList>
            <person name="Rahlff J."/>
            <person name="Holmfeldt K."/>
        </authorList>
    </citation>
    <scope>NUCLEOTIDE SEQUENCE [LARGE SCALE GENOMIC DNA]</scope>
    <source>
        <strain evidence="2 3">SMS4</strain>
    </source>
</reference>
<dbReference type="RefSeq" id="WP_305976965.1">
    <property type="nucleotide sequence ID" value="NZ_JAPJDZ010000063.1"/>
</dbReference>
<gene>
    <name evidence="2" type="ORF">ORJ04_17345</name>
</gene>
<feature type="transmembrane region" description="Helical" evidence="1">
    <location>
        <begin position="131"/>
        <end position="151"/>
    </location>
</feature>
<keyword evidence="1" id="KW-0812">Transmembrane</keyword>
<organism evidence="2 3">
    <name type="scientific">Rheinheimera baltica</name>
    <dbReference type="NCBI Taxonomy" id="67576"/>
    <lineage>
        <taxon>Bacteria</taxon>
        <taxon>Pseudomonadati</taxon>
        <taxon>Pseudomonadota</taxon>
        <taxon>Gammaproteobacteria</taxon>
        <taxon>Chromatiales</taxon>
        <taxon>Chromatiaceae</taxon>
        <taxon>Rheinheimera</taxon>
    </lineage>
</organism>
<feature type="transmembrane region" description="Helical" evidence="1">
    <location>
        <begin position="90"/>
        <end position="110"/>
    </location>
</feature>
<name>A0ABT9I2V9_9GAMM</name>
<keyword evidence="1" id="KW-0472">Membrane</keyword>
<keyword evidence="3" id="KW-1185">Reference proteome</keyword>
<sequence>MDLTVSWWMYLLNTFTPVMVLMMLLQLRPSQQTETQPAAGNAAEPFSPWVSAIAGLLSQVILAAILYAFWLGAHWLVFWMLSKPLYITAYFYKPSVLAYWFPYLFGLFFISYSVYLQPKLRSTQIKAGIKTLNYVGCVASVYMVFVTYLKWLNL</sequence>
<proteinExistence type="predicted"/>
<dbReference type="Proteomes" id="UP001231109">
    <property type="component" value="Unassembled WGS sequence"/>
</dbReference>
<feature type="transmembrane region" description="Helical" evidence="1">
    <location>
        <begin position="6"/>
        <end position="25"/>
    </location>
</feature>
<evidence type="ECO:0000256" key="1">
    <source>
        <dbReference type="SAM" id="Phobius"/>
    </source>
</evidence>
<protein>
    <submittedName>
        <fullName evidence="2">Uncharacterized protein</fullName>
    </submittedName>
</protein>
<keyword evidence="1" id="KW-1133">Transmembrane helix</keyword>
<comment type="caution">
    <text evidence="2">The sequence shown here is derived from an EMBL/GenBank/DDBJ whole genome shotgun (WGS) entry which is preliminary data.</text>
</comment>
<dbReference type="EMBL" id="JAPJDZ010000063">
    <property type="protein sequence ID" value="MDP5137724.1"/>
    <property type="molecule type" value="Genomic_DNA"/>
</dbReference>
<evidence type="ECO:0000313" key="2">
    <source>
        <dbReference type="EMBL" id="MDP5137724.1"/>
    </source>
</evidence>
<accession>A0ABT9I2V9</accession>